<evidence type="ECO:0000313" key="4">
    <source>
        <dbReference type="Proteomes" id="UP000001935"/>
    </source>
</evidence>
<dbReference type="InterPro" id="IPR006674">
    <property type="entry name" value="HD_domain"/>
</dbReference>
<evidence type="ECO:0000259" key="2">
    <source>
        <dbReference type="Pfam" id="PF01966"/>
    </source>
</evidence>
<feature type="compositionally biased region" description="Pro residues" evidence="1">
    <location>
        <begin position="203"/>
        <end position="218"/>
    </location>
</feature>
<protein>
    <submittedName>
        <fullName evidence="3">Metal dependent phosphohydrolase</fullName>
    </submittedName>
</protein>
<feature type="domain" description="HD" evidence="2">
    <location>
        <begin position="26"/>
        <end position="118"/>
    </location>
</feature>
<evidence type="ECO:0000256" key="1">
    <source>
        <dbReference type="SAM" id="MobiDB-lite"/>
    </source>
</evidence>
<dbReference type="Gene3D" id="1.10.3210.10">
    <property type="entry name" value="Hypothetical protein af1432"/>
    <property type="match status" value="1"/>
</dbReference>
<dbReference type="Proteomes" id="UP000001935">
    <property type="component" value="Chromosome"/>
</dbReference>
<dbReference type="OrthoDB" id="9801160at2"/>
<name>Q2IG36_ANADE</name>
<dbReference type="Pfam" id="PF01966">
    <property type="entry name" value="HD"/>
    <property type="match status" value="1"/>
</dbReference>
<dbReference type="eggNOG" id="COG2316">
    <property type="taxonomic scope" value="Bacteria"/>
</dbReference>
<dbReference type="EMBL" id="CP000251">
    <property type="protein sequence ID" value="ABC83545.1"/>
    <property type="molecule type" value="Genomic_DNA"/>
</dbReference>
<dbReference type="PANTHER" id="PTHR38659">
    <property type="entry name" value="METAL-DEPENDENT PHOSPHOHYDROLASE"/>
    <property type="match status" value="1"/>
</dbReference>
<dbReference type="PANTHER" id="PTHR38659:SF2">
    <property type="entry name" value="HDIG DOMAIN PROTEIN"/>
    <property type="match status" value="1"/>
</dbReference>
<dbReference type="HOGENOM" id="CLU_090635_1_1_7"/>
<feature type="region of interest" description="Disordered" evidence="1">
    <location>
        <begin position="195"/>
        <end position="218"/>
    </location>
</feature>
<proteinExistence type="predicted"/>
<dbReference type="AlphaFoldDB" id="Q2IG36"/>
<dbReference type="InterPro" id="IPR006675">
    <property type="entry name" value="HDIG_dom"/>
</dbReference>
<accession>Q2IG36</accession>
<evidence type="ECO:0000313" key="3">
    <source>
        <dbReference type="EMBL" id="ABC83545.1"/>
    </source>
</evidence>
<dbReference type="SUPFAM" id="SSF109604">
    <property type="entry name" value="HD-domain/PDEase-like"/>
    <property type="match status" value="1"/>
</dbReference>
<dbReference type="CDD" id="cd00077">
    <property type="entry name" value="HDc"/>
    <property type="match status" value="1"/>
</dbReference>
<dbReference type="NCBIfam" id="TIGR00277">
    <property type="entry name" value="HDIG"/>
    <property type="match status" value="1"/>
</dbReference>
<keyword evidence="3" id="KW-0378">Hydrolase</keyword>
<dbReference type="STRING" id="290397.Adeh_3779"/>
<sequence length="218" mass="23451">MTAPVPSRAAAWSLLCEHTASQPLRRHALAVEASMRALALRAGVTDPAGLETWGLVGLLHDFDYERFPTEQDHVFRGMEILRARGWPEQIVKAVGGHAFYTGIARETPMEKAIVAADELTGFVGACALVRPSKRIADVPVESVVKRMKDKAFARSVDREYIRRGAEEVGLPLPELVALVLRAQVPIAARLGLDGAAAPDLPDEPVPPEPPPPAPAPAP</sequence>
<dbReference type="InterPro" id="IPR003607">
    <property type="entry name" value="HD/PDEase_dom"/>
</dbReference>
<dbReference type="KEGG" id="ade:Adeh_3779"/>
<dbReference type="GO" id="GO:0016787">
    <property type="term" value="F:hydrolase activity"/>
    <property type="evidence" value="ECO:0007669"/>
    <property type="project" value="UniProtKB-KW"/>
</dbReference>
<reference evidence="3" key="1">
    <citation type="submission" date="2006-01" db="EMBL/GenBank/DDBJ databases">
        <title>Complete sequence of Anaeromyxobacter dehalogenans 2CP-C.</title>
        <authorList>
            <consortium name="US DOE Joint Genome Institute"/>
            <person name="Copeland A."/>
            <person name="Lucas S."/>
            <person name="Lapidus A."/>
            <person name="Barry K."/>
            <person name="Detter J.C."/>
            <person name="Glavina T."/>
            <person name="Hammon N."/>
            <person name="Israni S."/>
            <person name="Pitluck S."/>
            <person name="Brettin T."/>
            <person name="Bruce D."/>
            <person name="Han C."/>
            <person name="Tapia R."/>
            <person name="Gilna P."/>
            <person name="Kiss H."/>
            <person name="Schmutz J."/>
            <person name="Larimer F."/>
            <person name="Land M."/>
            <person name="Kyrpides N."/>
            <person name="Anderson I."/>
            <person name="Sanford R.A."/>
            <person name="Ritalahti K.M."/>
            <person name="Thomas H.S."/>
            <person name="Kirby J.R."/>
            <person name="Zhulin I.B."/>
            <person name="Loeffler F.E."/>
            <person name="Richardson P."/>
        </authorList>
    </citation>
    <scope>NUCLEOTIDE SEQUENCE</scope>
    <source>
        <strain evidence="3">2CP-C</strain>
    </source>
</reference>
<organism evidence="3 4">
    <name type="scientific">Anaeromyxobacter dehalogenans (strain 2CP-C)</name>
    <dbReference type="NCBI Taxonomy" id="290397"/>
    <lineage>
        <taxon>Bacteria</taxon>
        <taxon>Pseudomonadati</taxon>
        <taxon>Myxococcota</taxon>
        <taxon>Myxococcia</taxon>
        <taxon>Myxococcales</taxon>
        <taxon>Cystobacterineae</taxon>
        <taxon>Anaeromyxobacteraceae</taxon>
        <taxon>Anaeromyxobacter</taxon>
    </lineage>
</organism>
<dbReference type="RefSeq" id="WP_011422827.1">
    <property type="nucleotide sequence ID" value="NC_007760.1"/>
</dbReference>
<gene>
    <name evidence="3" type="ordered locus">Adeh_3779</name>
</gene>